<protein>
    <submittedName>
        <fullName evidence="1">Uncharacterized protein</fullName>
    </submittedName>
</protein>
<dbReference type="OrthoDB" id="19619at2759"/>
<dbReference type="HOGENOM" id="CLU_2819440_0_0_1"/>
<feature type="non-terminal residue" evidence="1">
    <location>
        <position position="67"/>
    </location>
</feature>
<name>M2YIK1_DOTSN</name>
<dbReference type="AlphaFoldDB" id="M2YIK1"/>
<dbReference type="Proteomes" id="UP000016933">
    <property type="component" value="Unassembled WGS sequence"/>
</dbReference>
<reference evidence="2" key="1">
    <citation type="journal article" date="2012" name="PLoS Genet.">
        <title>The genomes of the fungal plant pathogens Cladosporium fulvum and Dothistroma septosporum reveal adaptation to different hosts and lifestyles but also signatures of common ancestry.</title>
        <authorList>
            <person name="de Wit P.J.G.M."/>
            <person name="van der Burgt A."/>
            <person name="Oekmen B."/>
            <person name="Stergiopoulos I."/>
            <person name="Abd-Elsalam K.A."/>
            <person name="Aerts A.L."/>
            <person name="Bahkali A.H."/>
            <person name="Beenen H.G."/>
            <person name="Chettri P."/>
            <person name="Cox M.P."/>
            <person name="Datema E."/>
            <person name="de Vries R.P."/>
            <person name="Dhillon B."/>
            <person name="Ganley A.R."/>
            <person name="Griffiths S.A."/>
            <person name="Guo Y."/>
            <person name="Hamelin R.C."/>
            <person name="Henrissat B."/>
            <person name="Kabir M.S."/>
            <person name="Jashni M.K."/>
            <person name="Kema G."/>
            <person name="Klaubauf S."/>
            <person name="Lapidus A."/>
            <person name="Levasseur A."/>
            <person name="Lindquist E."/>
            <person name="Mehrabi R."/>
            <person name="Ohm R.A."/>
            <person name="Owen T.J."/>
            <person name="Salamov A."/>
            <person name="Schwelm A."/>
            <person name="Schijlen E."/>
            <person name="Sun H."/>
            <person name="van den Burg H.A."/>
            <person name="van Ham R.C.H.J."/>
            <person name="Zhang S."/>
            <person name="Goodwin S.B."/>
            <person name="Grigoriev I.V."/>
            <person name="Collemare J."/>
            <person name="Bradshaw R.E."/>
        </authorList>
    </citation>
    <scope>NUCLEOTIDE SEQUENCE [LARGE SCALE GENOMIC DNA]</scope>
    <source>
        <strain evidence="2">NZE10 / CBS 128990</strain>
    </source>
</reference>
<accession>M2YIK1</accession>
<dbReference type="EMBL" id="KB446546">
    <property type="protein sequence ID" value="EME38770.1"/>
    <property type="molecule type" value="Genomic_DNA"/>
</dbReference>
<proteinExistence type="predicted"/>
<gene>
    <name evidence="1" type="ORF">DOTSEDRAFT_180655</name>
</gene>
<evidence type="ECO:0000313" key="1">
    <source>
        <dbReference type="EMBL" id="EME38770.1"/>
    </source>
</evidence>
<organism evidence="1 2">
    <name type="scientific">Dothistroma septosporum (strain NZE10 / CBS 128990)</name>
    <name type="common">Red band needle blight fungus</name>
    <name type="synonym">Mycosphaerella pini</name>
    <dbReference type="NCBI Taxonomy" id="675120"/>
    <lineage>
        <taxon>Eukaryota</taxon>
        <taxon>Fungi</taxon>
        <taxon>Dikarya</taxon>
        <taxon>Ascomycota</taxon>
        <taxon>Pezizomycotina</taxon>
        <taxon>Dothideomycetes</taxon>
        <taxon>Dothideomycetidae</taxon>
        <taxon>Mycosphaerellales</taxon>
        <taxon>Mycosphaerellaceae</taxon>
        <taxon>Dothistroma</taxon>
    </lineage>
</organism>
<reference evidence="1 2" key="2">
    <citation type="journal article" date="2012" name="PLoS Pathog.">
        <title>Diverse lifestyles and strategies of plant pathogenesis encoded in the genomes of eighteen Dothideomycetes fungi.</title>
        <authorList>
            <person name="Ohm R.A."/>
            <person name="Feau N."/>
            <person name="Henrissat B."/>
            <person name="Schoch C.L."/>
            <person name="Horwitz B.A."/>
            <person name="Barry K.W."/>
            <person name="Condon B.J."/>
            <person name="Copeland A.C."/>
            <person name="Dhillon B."/>
            <person name="Glaser F."/>
            <person name="Hesse C.N."/>
            <person name="Kosti I."/>
            <person name="LaButti K."/>
            <person name="Lindquist E.A."/>
            <person name="Lucas S."/>
            <person name="Salamov A.A."/>
            <person name="Bradshaw R.E."/>
            <person name="Ciuffetti L."/>
            <person name="Hamelin R.C."/>
            <person name="Kema G.H.J."/>
            <person name="Lawrence C."/>
            <person name="Scott J.A."/>
            <person name="Spatafora J.W."/>
            <person name="Turgeon B.G."/>
            <person name="de Wit P.J.G.M."/>
            <person name="Zhong S."/>
            <person name="Goodwin S.B."/>
            <person name="Grigoriev I.V."/>
        </authorList>
    </citation>
    <scope>NUCLEOTIDE SEQUENCE [LARGE SCALE GENOMIC DNA]</scope>
    <source>
        <strain evidence="2">NZE10 / CBS 128990</strain>
    </source>
</reference>
<sequence>MCLNTQCSAHGRHALMMLTAQRTYSVMDDVTVSGILRDSRTIPIVLKGLQFATQCRPRLCAHKRRML</sequence>
<keyword evidence="2" id="KW-1185">Reference proteome</keyword>
<evidence type="ECO:0000313" key="2">
    <source>
        <dbReference type="Proteomes" id="UP000016933"/>
    </source>
</evidence>